<feature type="domain" description="C2" evidence="8">
    <location>
        <begin position="531"/>
        <end position="652"/>
    </location>
</feature>
<dbReference type="GO" id="GO:0016020">
    <property type="term" value="C:membrane"/>
    <property type="evidence" value="ECO:0007669"/>
    <property type="project" value="UniProtKB-SubCell"/>
</dbReference>
<dbReference type="InterPro" id="IPR037721">
    <property type="entry name" value="Ferlin"/>
</dbReference>
<dbReference type="SUPFAM" id="SSF49562">
    <property type="entry name" value="C2 domain (Calcium/lipid-binding domain, CaLB)"/>
    <property type="match status" value="4"/>
</dbReference>
<dbReference type="PANTHER" id="PTHR12546">
    <property type="entry name" value="FER-1-LIKE"/>
    <property type="match status" value="1"/>
</dbReference>
<feature type="transmembrane region" description="Helical" evidence="7">
    <location>
        <begin position="1151"/>
        <end position="1176"/>
    </location>
</feature>
<evidence type="ECO:0000256" key="3">
    <source>
        <dbReference type="ARBA" id="ARBA00022737"/>
    </source>
</evidence>
<dbReference type="GO" id="GO:0007009">
    <property type="term" value="P:plasma membrane organization"/>
    <property type="evidence" value="ECO:0007669"/>
    <property type="project" value="TreeGrafter"/>
</dbReference>
<feature type="domain" description="C2" evidence="8">
    <location>
        <begin position="289"/>
        <end position="414"/>
    </location>
</feature>
<feature type="region of interest" description="Disordered" evidence="6">
    <location>
        <begin position="726"/>
        <end position="781"/>
    </location>
</feature>
<evidence type="ECO:0000313" key="10">
    <source>
        <dbReference type="Proteomes" id="UP001152747"/>
    </source>
</evidence>
<keyword evidence="5 7" id="KW-0472">Membrane</keyword>
<proteinExistence type="predicted"/>
<keyword evidence="4 7" id="KW-1133">Transmembrane helix</keyword>
<dbReference type="InterPro" id="IPR000008">
    <property type="entry name" value="C2_dom"/>
</dbReference>
<feature type="domain" description="C2" evidence="8">
    <location>
        <begin position="847"/>
        <end position="994"/>
    </location>
</feature>
<evidence type="ECO:0000256" key="6">
    <source>
        <dbReference type="SAM" id="MobiDB-lite"/>
    </source>
</evidence>
<dbReference type="InterPro" id="IPR032362">
    <property type="entry name" value="Ferlin_C"/>
</dbReference>
<dbReference type="EMBL" id="CANHGI010000001">
    <property type="protein sequence ID" value="CAI5438531.1"/>
    <property type="molecule type" value="Genomic_DNA"/>
</dbReference>
<evidence type="ECO:0000313" key="9">
    <source>
        <dbReference type="EMBL" id="CAI5438531.1"/>
    </source>
</evidence>
<dbReference type="CDD" id="cd04017">
    <property type="entry name" value="C2D_Ferlin"/>
    <property type="match status" value="1"/>
</dbReference>
<dbReference type="InterPro" id="IPR037725">
    <property type="entry name" value="C2F_Ferlin"/>
</dbReference>
<reference evidence="9" key="1">
    <citation type="submission" date="2022-11" db="EMBL/GenBank/DDBJ databases">
        <authorList>
            <person name="Kikuchi T."/>
        </authorList>
    </citation>
    <scope>NUCLEOTIDE SEQUENCE</scope>
    <source>
        <strain evidence="9">PS1010</strain>
    </source>
</reference>
<dbReference type="SMART" id="SM00694">
    <property type="entry name" value="DysFC"/>
    <property type="match status" value="2"/>
</dbReference>
<comment type="caution">
    <text evidence="9">The sequence shown here is derived from an EMBL/GenBank/DDBJ whole genome shotgun (WGS) entry which is preliminary data.</text>
</comment>
<protein>
    <recommendedName>
        <fullName evidence="8">C2 domain-containing protein</fullName>
    </recommendedName>
</protein>
<dbReference type="Pfam" id="PF16165">
    <property type="entry name" value="Ferlin_C"/>
    <property type="match status" value="1"/>
</dbReference>
<dbReference type="PROSITE" id="PS50004">
    <property type="entry name" value="C2"/>
    <property type="match status" value="4"/>
</dbReference>
<dbReference type="PANTHER" id="PTHR12546:SF33">
    <property type="entry name" value="SPERM VESICLE FUSION PROTEIN FER-1"/>
    <property type="match status" value="1"/>
</dbReference>
<keyword evidence="2 7" id="KW-0812">Transmembrane</keyword>
<dbReference type="InterPro" id="IPR006614">
    <property type="entry name" value="Peroxin/Ferlin"/>
</dbReference>
<keyword evidence="3" id="KW-0677">Repeat</keyword>
<organism evidence="9 10">
    <name type="scientific">Caenorhabditis angaria</name>
    <dbReference type="NCBI Taxonomy" id="860376"/>
    <lineage>
        <taxon>Eukaryota</taxon>
        <taxon>Metazoa</taxon>
        <taxon>Ecdysozoa</taxon>
        <taxon>Nematoda</taxon>
        <taxon>Chromadorea</taxon>
        <taxon>Rhabditida</taxon>
        <taxon>Rhabditina</taxon>
        <taxon>Rhabditomorpha</taxon>
        <taxon>Rhabditoidea</taxon>
        <taxon>Rhabditidae</taxon>
        <taxon>Peloderinae</taxon>
        <taxon>Caenorhabditis</taxon>
    </lineage>
</organism>
<dbReference type="AlphaFoldDB" id="A0A9P1MTQ2"/>
<feature type="domain" description="C2" evidence="8">
    <location>
        <begin position="122"/>
        <end position="250"/>
    </location>
</feature>
<evidence type="ECO:0000256" key="5">
    <source>
        <dbReference type="ARBA" id="ARBA00023136"/>
    </source>
</evidence>
<sequence>MKKAVSGWDMGSWKADKLRNNGDKNGWVYTTNGVFFGDGVAIDREVKPHHKYRRRCVKRSRKLEAYKKEHEDFKAYQESLEDTNWEHSVKRIGPYHDDVDSRDTVRRRRYIIEIEKDGEEDNEEQIQYRIYEYQLVTAKWQLRCYIMWAKDLMPVVKNSSRAFVRITFGNYSKQTLLVDNSQNPIWNETVIFKSILIAGGTREIMHYPPIVSVEVVGESSTSAEINLGRFETPPTVICSNTDSRAHQLWYPLKFPKGKTRGAVLACFELFEQTDNNDCLPLEPKLKQNYQERLEIPPELRPSFDKYHIQFLCWGLRNLRKHQLLSVHRPFVDLTIGDQEFTMDPIKDVRKNPNFPEPLISFSEVALPSALELSPPFVINLYDARAFKRRPLVGTCLISDLHKYVSHIIKKDKEKDDDFNAFNEIIEEEHQKLMNMNKRSTLGTDPLVPLDWWSRYYSSMSQFHRSPGYPESGMEYLKVFNRPLEEVNGYNNFSDFLDTMTFFKNSKGHFDDPEEKEKAGELKCRLLISKIRKDQPPSTMNPSVEFLGPVKCLVRVYVIEAKGLSSNSKNGRVDSYVTAKCGKIKSNMKKNYVSENCDPIYGELIEMNVTIPLEKDLTVTIKDKCTILADKEIGSTTIDLENRLLTKWRGTSGLSAQYTVQGEMQWRDQLTPMEILKEYCIRMMIPPPKVVERKKEQFVENGIMIYGIVFWCTEVIEAMEKEELLISEGQREKAGKDSDSDTEDDPKNKSPEEIELENEKSKKEKERKKPVNKKGEIPNDQKGTVLMNLRNLNRKSILGTPLETIALFILRQINLVPEHVESRPLFSDKSGRVQKGNLRMFVDVFPLDHGPIPAPFNISPRKPARYQLRIAVMSVCGAIPIKRSFAEPTSDLYVKVYVNGMRKGQKTDTHFRVMDGKAEFNWRFLLDFDYNVWEKKVVAYTKTRLFRKPVEELVDPFLIVELWDKNKFRKDVLLGEIELDILSFLEGVGSPSDIGVYTKSSRRKCKCPRCCRCLWGCCRLCVETKCLCGKRKIKRKPFPKPVKYAPPPEMAETINLFDSRNLYGWWPMLTYKYPHPDEIKKKDDDVDENQQWIMGLVEMDISLLPISEAEQDPVGKKRAEPNHSPHLDKPDRKLLSQFWLCSRILPCLKFCWHYYGAQILAWILIILFIALAIYFLFQTWPMIFGHVLTKIW</sequence>
<dbReference type="InterPro" id="IPR037724">
    <property type="entry name" value="C2E_Ferlin"/>
</dbReference>
<dbReference type="InterPro" id="IPR035892">
    <property type="entry name" value="C2_domain_sf"/>
</dbReference>
<dbReference type="Proteomes" id="UP001152747">
    <property type="component" value="Unassembled WGS sequence"/>
</dbReference>
<evidence type="ECO:0000256" key="2">
    <source>
        <dbReference type="ARBA" id="ARBA00022692"/>
    </source>
</evidence>
<dbReference type="Pfam" id="PF00168">
    <property type="entry name" value="C2"/>
    <property type="match status" value="3"/>
</dbReference>
<accession>A0A9P1MTQ2</accession>
<evidence type="ECO:0000256" key="4">
    <source>
        <dbReference type="ARBA" id="ARBA00022989"/>
    </source>
</evidence>
<feature type="compositionally biased region" description="Basic and acidic residues" evidence="6">
    <location>
        <begin position="726"/>
        <end position="778"/>
    </location>
</feature>
<dbReference type="OrthoDB" id="270970at2759"/>
<dbReference type="Gene3D" id="2.60.40.150">
    <property type="entry name" value="C2 domain"/>
    <property type="match status" value="3"/>
</dbReference>
<keyword evidence="10" id="KW-1185">Reference proteome</keyword>
<dbReference type="GO" id="GO:0061025">
    <property type="term" value="P:membrane fusion"/>
    <property type="evidence" value="ECO:0007669"/>
    <property type="project" value="TreeGrafter"/>
</dbReference>
<name>A0A9P1MTQ2_9PELO</name>
<comment type="subcellular location">
    <subcellularLocation>
        <location evidence="1">Membrane</location>
        <topology evidence="1">Single-pass membrane protein</topology>
    </subcellularLocation>
</comment>
<evidence type="ECO:0000256" key="7">
    <source>
        <dbReference type="SAM" id="Phobius"/>
    </source>
</evidence>
<dbReference type="CDD" id="cd08374">
    <property type="entry name" value="C2F_Ferlin"/>
    <property type="match status" value="1"/>
</dbReference>
<dbReference type="InterPro" id="IPR037723">
    <property type="entry name" value="C2D_Ferlin"/>
</dbReference>
<dbReference type="SMART" id="SM00239">
    <property type="entry name" value="C2"/>
    <property type="match status" value="3"/>
</dbReference>
<dbReference type="InterPro" id="IPR055072">
    <property type="entry name" value="Ferlin_DSRM"/>
</dbReference>
<dbReference type="CDD" id="cd04037">
    <property type="entry name" value="C2E_Ferlin"/>
    <property type="match status" value="1"/>
</dbReference>
<evidence type="ECO:0000256" key="1">
    <source>
        <dbReference type="ARBA" id="ARBA00004167"/>
    </source>
</evidence>
<dbReference type="Pfam" id="PF22901">
    <property type="entry name" value="dsrm_Ferlin"/>
    <property type="match status" value="1"/>
</dbReference>
<evidence type="ECO:0000259" key="8">
    <source>
        <dbReference type="PROSITE" id="PS50004"/>
    </source>
</evidence>
<gene>
    <name evidence="9" type="ORF">CAMP_LOCUS1168</name>
</gene>